<keyword evidence="5 11" id="KW-0479">Metal-binding</keyword>
<dbReference type="Pfam" id="PF02110">
    <property type="entry name" value="HK"/>
    <property type="match status" value="1"/>
</dbReference>
<evidence type="ECO:0000256" key="8">
    <source>
        <dbReference type="ARBA" id="ARBA00022840"/>
    </source>
</evidence>
<accession>A0A3N0B3F5</accession>
<comment type="pathway">
    <text evidence="3 11">Cofactor biosynthesis; thiamine diphosphate biosynthesis; 4-methyl-5-(2-phosphoethyl)-thiazole from 5-(2-hydroxyethyl)-4-methylthiazole: step 1/1.</text>
</comment>
<keyword evidence="13" id="KW-1185">Reference proteome</keyword>
<dbReference type="CDD" id="cd01170">
    <property type="entry name" value="THZ_kinase"/>
    <property type="match status" value="1"/>
</dbReference>
<feature type="binding site" evidence="11">
    <location>
        <position position="46"/>
    </location>
    <ligand>
        <name>substrate</name>
    </ligand>
</feature>
<keyword evidence="9 11" id="KW-0460">Magnesium</keyword>
<name>A0A3N0B3F5_9ACTN</name>
<evidence type="ECO:0000256" key="2">
    <source>
        <dbReference type="ARBA" id="ARBA00001946"/>
    </source>
</evidence>
<feature type="binding site" evidence="11">
    <location>
        <position position="203"/>
    </location>
    <ligand>
        <name>substrate</name>
    </ligand>
</feature>
<dbReference type="EC" id="2.7.1.50" evidence="11"/>
<comment type="catalytic activity">
    <reaction evidence="1 11">
        <text>5-(2-hydroxyethyl)-4-methylthiazole + ATP = 4-methyl-5-(2-phosphooxyethyl)-thiazole + ADP + H(+)</text>
        <dbReference type="Rhea" id="RHEA:24212"/>
        <dbReference type="ChEBI" id="CHEBI:15378"/>
        <dbReference type="ChEBI" id="CHEBI:17957"/>
        <dbReference type="ChEBI" id="CHEBI:30616"/>
        <dbReference type="ChEBI" id="CHEBI:58296"/>
        <dbReference type="ChEBI" id="CHEBI:456216"/>
        <dbReference type="EC" id="2.7.1.50"/>
    </reaction>
</comment>
<dbReference type="InterPro" id="IPR029056">
    <property type="entry name" value="Ribokinase-like"/>
</dbReference>
<feature type="binding site" evidence="11">
    <location>
        <position position="122"/>
    </location>
    <ligand>
        <name>ATP</name>
        <dbReference type="ChEBI" id="CHEBI:30616"/>
    </ligand>
</feature>
<dbReference type="PRINTS" id="PR01099">
    <property type="entry name" value="HYETHTZKNASE"/>
</dbReference>
<keyword evidence="7 11" id="KW-0418">Kinase</keyword>
<feature type="binding site" evidence="11">
    <location>
        <position position="176"/>
    </location>
    <ligand>
        <name>ATP</name>
        <dbReference type="ChEBI" id="CHEBI:30616"/>
    </ligand>
</feature>
<dbReference type="InterPro" id="IPR000417">
    <property type="entry name" value="Hyethyz_kinase"/>
</dbReference>
<keyword evidence="6 11" id="KW-0547">Nucleotide-binding</keyword>
<keyword evidence="10 11" id="KW-0784">Thiamine biosynthesis</keyword>
<dbReference type="Proteomes" id="UP000269591">
    <property type="component" value="Unassembled WGS sequence"/>
</dbReference>
<evidence type="ECO:0000256" key="1">
    <source>
        <dbReference type="ARBA" id="ARBA00001771"/>
    </source>
</evidence>
<dbReference type="GO" id="GO:0009228">
    <property type="term" value="P:thiamine biosynthetic process"/>
    <property type="evidence" value="ECO:0007669"/>
    <property type="project" value="UniProtKB-KW"/>
</dbReference>
<protein>
    <recommendedName>
        <fullName evidence="11">Hydroxyethylthiazole kinase</fullName>
        <ecNumber evidence="11">2.7.1.50</ecNumber>
    </recommendedName>
    <alternativeName>
        <fullName evidence="11">4-methyl-5-beta-hydroxyethylthiazole kinase</fullName>
        <shortName evidence="11">TH kinase</shortName>
        <shortName evidence="11">Thz kinase</shortName>
    </alternativeName>
</protein>
<evidence type="ECO:0000256" key="3">
    <source>
        <dbReference type="ARBA" id="ARBA00004868"/>
    </source>
</evidence>
<evidence type="ECO:0000256" key="10">
    <source>
        <dbReference type="ARBA" id="ARBA00022977"/>
    </source>
</evidence>
<keyword evidence="4 11" id="KW-0808">Transferase</keyword>
<comment type="function">
    <text evidence="11">Catalyzes the phosphorylation of the hydroxyl group of 4-methyl-5-beta-hydroxyethylthiazole (THZ).</text>
</comment>
<evidence type="ECO:0000256" key="7">
    <source>
        <dbReference type="ARBA" id="ARBA00022777"/>
    </source>
</evidence>
<dbReference type="NCBIfam" id="NF006830">
    <property type="entry name" value="PRK09355.1"/>
    <property type="match status" value="1"/>
</dbReference>
<dbReference type="GO" id="GO:0005524">
    <property type="term" value="F:ATP binding"/>
    <property type="evidence" value="ECO:0007669"/>
    <property type="project" value="UniProtKB-UniRule"/>
</dbReference>
<evidence type="ECO:0000256" key="4">
    <source>
        <dbReference type="ARBA" id="ARBA00022679"/>
    </source>
</evidence>
<dbReference type="HAMAP" id="MF_00228">
    <property type="entry name" value="Thz_kinase"/>
    <property type="match status" value="1"/>
</dbReference>
<evidence type="ECO:0000256" key="11">
    <source>
        <dbReference type="HAMAP-Rule" id="MF_00228"/>
    </source>
</evidence>
<evidence type="ECO:0000313" key="12">
    <source>
        <dbReference type="EMBL" id="RNL41450.1"/>
    </source>
</evidence>
<keyword evidence="8 11" id="KW-0067">ATP-binding</keyword>
<evidence type="ECO:0000313" key="13">
    <source>
        <dbReference type="Proteomes" id="UP000269591"/>
    </source>
</evidence>
<dbReference type="EMBL" id="QIBX01000002">
    <property type="protein sequence ID" value="RNL41450.1"/>
    <property type="molecule type" value="Genomic_DNA"/>
</dbReference>
<dbReference type="PIRSF" id="PIRSF000513">
    <property type="entry name" value="Thz_kinase"/>
    <property type="match status" value="1"/>
</dbReference>
<dbReference type="GO" id="GO:0000287">
    <property type="term" value="F:magnesium ion binding"/>
    <property type="evidence" value="ECO:0007669"/>
    <property type="project" value="UniProtKB-UniRule"/>
</dbReference>
<dbReference type="GO" id="GO:0004417">
    <property type="term" value="F:hydroxyethylthiazole kinase activity"/>
    <property type="evidence" value="ECO:0007669"/>
    <property type="project" value="UniProtKB-UniRule"/>
</dbReference>
<evidence type="ECO:0000256" key="6">
    <source>
        <dbReference type="ARBA" id="ARBA00022741"/>
    </source>
</evidence>
<proteinExistence type="inferred from homology"/>
<comment type="similarity">
    <text evidence="11">Belongs to the Thz kinase family.</text>
</comment>
<gene>
    <name evidence="11" type="primary">thiM</name>
    <name evidence="12" type="ORF">DMP06_02385</name>
</gene>
<dbReference type="UniPathway" id="UPA00060">
    <property type="reaction ID" value="UER00139"/>
</dbReference>
<comment type="caution">
    <text evidence="12">The sequence shown here is derived from an EMBL/GenBank/DDBJ whole genome shotgun (WGS) entry which is preliminary data.</text>
</comment>
<dbReference type="AlphaFoldDB" id="A0A3N0B3F5"/>
<dbReference type="RefSeq" id="WP_123208148.1">
    <property type="nucleotide sequence ID" value="NZ_JBHTHO010000006.1"/>
</dbReference>
<dbReference type="GO" id="GO:0009229">
    <property type="term" value="P:thiamine diphosphate biosynthetic process"/>
    <property type="evidence" value="ECO:0007669"/>
    <property type="project" value="UniProtKB-UniRule"/>
</dbReference>
<reference evidence="13" key="1">
    <citation type="submission" date="2018-05" db="EMBL/GenBank/DDBJ databases">
        <title>Genome Sequencing of selected type strains of the family Eggerthellaceae.</title>
        <authorList>
            <person name="Danylec N."/>
            <person name="Stoll D.A."/>
            <person name="Doetsch A."/>
            <person name="Huch M."/>
        </authorList>
    </citation>
    <scope>NUCLEOTIDE SEQUENCE [LARGE SCALE GENOMIC DNA]</scope>
    <source>
        <strain evidence="13">DSM 24851</strain>
    </source>
</reference>
<evidence type="ECO:0000256" key="5">
    <source>
        <dbReference type="ARBA" id="ARBA00022723"/>
    </source>
</evidence>
<comment type="cofactor">
    <cofactor evidence="2 11">
        <name>Mg(2+)</name>
        <dbReference type="ChEBI" id="CHEBI:18420"/>
    </cofactor>
</comment>
<evidence type="ECO:0000256" key="9">
    <source>
        <dbReference type="ARBA" id="ARBA00022842"/>
    </source>
</evidence>
<dbReference type="Gene3D" id="3.40.1190.20">
    <property type="match status" value="1"/>
</dbReference>
<organism evidence="12 13">
    <name type="scientific">Slackia equolifaciens</name>
    <dbReference type="NCBI Taxonomy" id="498718"/>
    <lineage>
        <taxon>Bacteria</taxon>
        <taxon>Bacillati</taxon>
        <taxon>Actinomycetota</taxon>
        <taxon>Coriobacteriia</taxon>
        <taxon>Eggerthellales</taxon>
        <taxon>Eggerthellaceae</taxon>
        <taxon>Slackia</taxon>
    </lineage>
</organism>
<dbReference type="SUPFAM" id="SSF53613">
    <property type="entry name" value="Ribokinase-like"/>
    <property type="match status" value="1"/>
</dbReference>
<sequence length="279" mass="28331">MSTSASISACAQSVRETCPLVHCITNYVTVEGCANAVLAVGGSPIMSDEPADVEDITSICDALVLNIGTLNARSIEGMKVAGARAASLGHAIVLDPVGAGASALRTKTACELLDTLPVTLVRGNMSEVKAIAGAAAATQGVDVNPEDAVTDMDAARRAAAFARDFAAKAGCVVAITGPIDIVADANRAFAVSNGTPLQGRITGSGCMLSAISGAYVARFAEEALEAALAAVVHMGVAGQRAEARMTEADGTGTFRTYLMDALSLLSGADLVRFARIEEL</sequence>
<dbReference type="OrthoDB" id="8909021at2"/>